<dbReference type="Proteomes" id="UP000464378">
    <property type="component" value="Chromosome"/>
</dbReference>
<dbReference type="InterPro" id="IPR013517">
    <property type="entry name" value="FG-GAP"/>
</dbReference>
<evidence type="ECO:0000313" key="4">
    <source>
        <dbReference type="EMBL" id="VIP05550.1"/>
    </source>
</evidence>
<evidence type="ECO:0000256" key="1">
    <source>
        <dbReference type="ARBA" id="ARBA00022729"/>
    </source>
</evidence>
<dbReference type="InterPro" id="IPR010496">
    <property type="entry name" value="AL/BT2_dom"/>
</dbReference>
<dbReference type="SUPFAM" id="SSF69318">
    <property type="entry name" value="Integrin alpha N-terminal domain"/>
    <property type="match status" value="1"/>
</dbReference>
<dbReference type="KEGG" id="tim:GMBLW1_36430"/>
<accession>A0A6C2YVB3</accession>
<dbReference type="PANTHER" id="PTHR44103:SF1">
    <property type="entry name" value="PROPROTEIN CONVERTASE P"/>
    <property type="match status" value="1"/>
</dbReference>
<proteinExistence type="predicted"/>
<reference evidence="4" key="1">
    <citation type="submission" date="2019-04" db="EMBL/GenBank/DDBJ databases">
        <authorList>
            <consortium name="Science for Life Laboratories"/>
        </authorList>
    </citation>
    <scope>NUCLEOTIDE SEQUENCE</scope>
    <source>
        <strain evidence="4">MBLW1</strain>
    </source>
</reference>
<evidence type="ECO:0000259" key="3">
    <source>
        <dbReference type="Pfam" id="PF06439"/>
    </source>
</evidence>
<feature type="domain" description="3-keto-alpha-glucoside-1,2-lyase/3-keto-2-hydroxy-glucal hydratase" evidence="3">
    <location>
        <begin position="419"/>
        <end position="656"/>
    </location>
</feature>
<keyword evidence="5" id="KW-1185">Reference proteome</keyword>
<protein>
    <recommendedName>
        <fullName evidence="3">3-keto-alpha-glucoside-1,2-lyase/3-keto-2-hydroxy-glucal hydratase domain-containing protein</fullName>
    </recommendedName>
</protein>
<organism evidence="4">
    <name type="scientific">Tuwongella immobilis</name>
    <dbReference type="NCBI Taxonomy" id="692036"/>
    <lineage>
        <taxon>Bacteria</taxon>
        <taxon>Pseudomonadati</taxon>
        <taxon>Planctomycetota</taxon>
        <taxon>Planctomycetia</taxon>
        <taxon>Gemmatales</taxon>
        <taxon>Gemmataceae</taxon>
        <taxon>Tuwongella</taxon>
    </lineage>
</organism>
<sequence>MSACRGLPLGLLLLLPATLLAADAKPTTVGWKRTVIDPVFRSEGVAVGDVNKDGKIDIITGDYWYEAPSWTPHEIRKPGNFGNGAGGYSQSFACWADDVNGDGWVDAIVVGFPGEPVRWYENPKGSPNHWTPHEIWHSACNETPLYVDLFGTGKRVLLMGWQPKGKENEGQMAWFRAGADPKQLWEMHPVSEPSKPGNVIPGTFKYAHGLGAVDVNGDGRADVVIPQGWWEQPEKDTGTPWKWHPAPLGEPASDIYTMDLDGDGKLDVVSSSAHSFGIWSFLQKPVDAQGNPAFVRRDLFPRFVSQTHAMHFVDINGDGLKDLVTGKRWWAHGPRGDLEPNAPAALYWFEASKVDGMIRFTPRMIDIHSGVGTQFSVADVNGDGKLDVITSNKRGVYLHEQTILGSPTLSWKDASAAAGFRPLFNEVDLSGWDTYIGKPADATAPIGLNKDPQGIIKIVAVDGEPAIRIAGGTDGALATQPEFENYHLRLQFKWGQEKSGPRAKNLRDSGLLYHSSGEFGAIGGVWMKSFQFQVQESDVGDFFGLSAGSADVAGELTNGKPPLRYTPGAKVVTVPSKETGGRVVKRTNAEKPLGEWNTLELIAVGDQAIHVVNGEVVMVVNRIRNTVNGKDVPVTRGRIQLQAENAEMFFRRLEIKTIAGIPAEFSSKR</sequence>
<dbReference type="InParanoid" id="A0A6C2YVB3"/>
<dbReference type="Gene3D" id="2.130.10.130">
    <property type="entry name" value="Integrin alpha, N-terminal"/>
    <property type="match status" value="2"/>
</dbReference>
<dbReference type="AlphaFoldDB" id="A0A6C2YVB3"/>
<dbReference type="Gene3D" id="2.60.120.560">
    <property type="entry name" value="Exo-inulinase, domain 1"/>
    <property type="match status" value="1"/>
</dbReference>
<evidence type="ECO:0000256" key="2">
    <source>
        <dbReference type="SAM" id="SignalP"/>
    </source>
</evidence>
<keyword evidence="1 2" id="KW-0732">Signal</keyword>
<dbReference type="InterPro" id="IPR028994">
    <property type="entry name" value="Integrin_alpha_N"/>
</dbReference>
<dbReference type="EMBL" id="LR586016">
    <property type="protein sequence ID" value="VIP05550.1"/>
    <property type="molecule type" value="Genomic_DNA"/>
</dbReference>
<dbReference type="GO" id="GO:0016787">
    <property type="term" value="F:hydrolase activity"/>
    <property type="evidence" value="ECO:0007669"/>
    <property type="project" value="InterPro"/>
</dbReference>
<dbReference type="Pfam" id="PF01839">
    <property type="entry name" value="FG-GAP"/>
    <property type="match status" value="1"/>
</dbReference>
<dbReference type="RefSeq" id="WP_162660621.1">
    <property type="nucleotide sequence ID" value="NZ_LR593887.1"/>
</dbReference>
<gene>
    <name evidence="4" type="ORF">GMBLW1_36430</name>
</gene>
<dbReference type="Pfam" id="PF13517">
    <property type="entry name" value="FG-GAP_3"/>
    <property type="match status" value="1"/>
</dbReference>
<dbReference type="EMBL" id="LR593887">
    <property type="protein sequence ID" value="VTS08456.1"/>
    <property type="molecule type" value="Genomic_DNA"/>
</dbReference>
<feature type="chain" id="PRO_5033535070" description="3-keto-alpha-glucoside-1,2-lyase/3-keto-2-hydroxy-glucal hydratase domain-containing protein" evidence="2">
    <location>
        <begin position="22"/>
        <end position="669"/>
    </location>
</feature>
<feature type="signal peptide" evidence="2">
    <location>
        <begin position="1"/>
        <end position="21"/>
    </location>
</feature>
<name>A0A6C2YVB3_9BACT</name>
<dbReference type="PANTHER" id="PTHR44103">
    <property type="entry name" value="PROPROTEIN CONVERTASE P"/>
    <property type="match status" value="1"/>
</dbReference>
<evidence type="ECO:0000313" key="5">
    <source>
        <dbReference type="Proteomes" id="UP000464378"/>
    </source>
</evidence>
<dbReference type="Pfam" id="PF06439">
    <property type="entry name" value="3keto-disac_hyd"/>
    <property type="match status" value="1"/>
</dbReference>